<protein>
    <submittedName>
        <fullName evidence="2">Uncharacterized protein</fullName>
    </submittedName>
</protein>
<accession>A0A8S0ZXL9</accession>
<comment type="caution">
    <text evidence="2">The sequence shown here is derived from an EMBL/GenBank/DDBJ whole genome shotgun (WGS) entry which is preliminary data.</text>
</comment>
<keyword evidence="1" id="KW-0732">Signal</keyword>
<feature type="signal peptide" evidence="1">
    <location>
        <begin position="1"/>
        <end position="25"/>
    </location>
</feature>
<proteinExistence type="predicted"/>
<name>A0A8S0ZXL9_ARCPL</name>
<feature type="chain" id="PRO_5035897758" evidence="1">
    <location>
        <begin position="26"/>
        <end position="98"/>
    </location>
</feature>
<organism evidence="2 3">
    <name type="scientific">Arctia plantaginis</name>
    <name type="common">Wood tiger moth</name>
    <name type="synonym">Phalaena plantaginis</name>
    <dbReference type="NCBI Taxonomy" id="874455"/>
    <lineage>
        <taxon>Eukaryota</taxon>
        <taxon>Metazoa</taxon>
        <taxon>Ecdysozoa</taxon>
        <taxon>Arthropoda</taxon>
        <taxon>Hexapoda</taxon>
        <taxon>Insecta</taxon>
        <taxon>Pterygota</taxon>
        <taxon>Neoptera</taxon>
        <taxon>Endopterygota</taxon>
        <taxon>Lepidoptera</taxon>
        <taxon>Glossata</taxon>
        <taxon>Ditrysia</taxon>
        <taxon>Noctuoidea</taxon>
        <taxon>Erebidae</taxon>
        <taxon>Arctiinae</taxon>
        <taxon>Arctia</taxon>
    </lineage>
</organism>
<sequence length="98" mass="11108">MYVNRLNSKTTLVVTILVLVSAVGANVNSTNVIGGSSRMAWMKSLLDHHKWMEFINNGTLSLPQQCEQDLKAYLKGLYDGQLWASKSKYFYITELIFC</sequence>
<dbReference type="Proteomes" id="UP000494256">
    <property type="component" value="Unassembled WGS sequence"/>
</dbReference>
<gene>
    <name evidence="2" type="ORF">APLA_LOCUS7635</name>
</gene>
<dbReference type="AlphaFoldDB" id="A0A8S0ZXL9"/>
<evidence type="ECO:0000313" key="2">
    <source>
        <dbReference type="EMBL" id="CAB3237053.1"/>
    </source>
</evidence>
<reference evidence="2 3" key="1">
    <citation type="submission" date="2020-04" db="EMBL/GenBank/DDBJ databases">
        <authorList>
            <person name="Wallbank WR R."/>
            <person name="Pardo Diaz C."/>
            <person name="Kozak K."/>
            <person name="Martin S."/>
            <person name="Jiggins C."/>
            <person name="Moest M."/>
            <person name="Warren A I."/>
            <person name="Byers J.R.P. K."/>
            <person name="Montejo-Kovacevich G."/>
            <person name="Yen C E."/>
        </authorList>
    </citation>
    <scope>NUCLEOTIDE SEQUENCE [LARGE SCALE GENOMIC DNA]</scope>
</reference>
<evidence type="ECO:0000256" key="1">
    <source>
        <dbReference type="SAM" id="SignalP"/>
    </source>
</evidence>
<dbReference type="OrthoDB" id="10485277at2759"/>
<evidence type="ECO:0000313" key="3">
    <source>
        <dbReference type="Proteomes" id="UP000494256"/>
    </source>
</evidence>
<dbReference type="EMBL" id="CADEBD010000303">
    <property type="protein sequence ID" value="CAB3237053.1"/>
    <property type="molecule type" value="Genomic_DNA"/>
</dbReference>